<name>A0AAN7AEI3_9PEZI</name>
<keyword evidence="7" id="KW-1185">Reference proteome</keyword>
<dbReference type="Proteomes" id="UP001302126">
    <property type="component" value="Unassembled WGS sequence"/>
</dbReference>
<dbReference type="AlphaFoldDB" id="A0AAN7AEI3"/>
<dbReference type="InterPro" id="IPR002893">
    <property type="entry name" value="Znf_MYND"/>
</dbReference>
<keyword evidence="2 4" id="KW-0863">Zinc-finger</keyword>
<evidence type="ECO:0000313" key="7">
    <source>
        <dbReference type="Proteomes" id="UP001302126"/>
    </source>
</evidence>
<dbReference type="SUPFAM" id="SSF144232">
    <property type="entry name" value="HIT/MYND zinc finger-like"/>
    <property type="match status" value="1"/>
</dbReference>
<dbReference type="Gene3D" id="6.10.140.2220">
    <property type="match status" value="1"/>
</dbReference>
<comment type="caution">
    <text evidence="6">The sequence shown here is derived from an EMBL/GenBank/DDBJ whole genome shotgun (WGS) entry which is preliminary data.</text>
</comment>
<sequence>MASRPPVVFEQGLERDFPKMIPKHCEICKKTEGLQRCAACSVYYYCSREHQTQDWSTHKSTCKQISGARKKVEEEKAKIPDAVFEERKGRCWAGNPDFRPYMKARYFHGELLIRSWRRQGIEDALENYLGMVHLNRGDNQSARDSVPPLYIRLGKDQDAYDFCKWWGLKEGSGQDKHYNWADTTLPFLNIQGADAAEPCDDFFGYAVLRLTHLLSAYLIKFRLLQCFKALGMYKKIWQQQADTDELPTKQEILEALKDKPFMCYGDAIDHQPVLEIFQDENLFNKKTQDLMEQMMLIWFAVNEYNEHMWPMLTSPDERTLSTNPMPYTPGSWAEANIAFANTYSAWVETAGSIPALRKVMENVRRQGM</sequence>
<protein>
    <recommendedName>
        <fullName evidence="5">MYND-type domain-containing protein</fullName>
    </recommendedName>
</protein>
<proteinExistence type="predicted"/>
<feature type="domain" description="MYND-type" evidence="5">
    <location>
        <begin position="25"/>
        <end position="62"/>
    </location>
</feature>
<evidence type="ECO:0000313" key="6">
    <source>
        <dbReference type="EMBL" id="KAK4183654.1"/>
    </source>
</evidence>
<evidence type="ECO:0000256" key="2">
    <source>
        <dbReference type="ARBA" id="ARBA00022771"/>
    </source>
</evidence>
<evidence type="ECO:0000256" key="4">
    <source>
        <dbReference type="PROSITE-ProRule" id="PRU00134"/>
    </source>
</evidence>
<reference evidence="6" key="1">
    <citation type="journal article" date="2023" name="Mol. Phylogenet. Evol.">
        <title>Genome-scale phylogeny and comparative genomics of the fungal order Sordariales.</title>
        <authorList>
            <person name="Hensen N."/>
            <person name="Bonometti L."/>
            <person name="Westerberg I."/>
            <person name="Brannstrom I.O."/>
            <person name="Guillou S."/>
            <person name="Cros-Aarteil S."/>
            <person name="Calhoun S."/>
            <person name="Haridas S."/>
            <person name="Kuo A."/>
            <person name="Mondo S."/>
            <person name="Pangilinan J."/>
            <person name="Riley R."/>
            <person name="LaButti K."/>
            <person name="Andreopoulos B."/>
            <person name="Lipzen A."/>
            <person name="Chen C."/>
            <person name="Yan M."/>
            <person name="Daum C."/>
            <person name="Ng V."/>
            <person name="Clum A."/>
            <person name="Steindorff A."/>
            <person name="Ohm R.A."/>
            <person name="Martin F."/>
            <person name="Silar P."/>
            <person name="Natvig D.O."/>
            <person name="Lalanne C."/>
            <person name="Gautier V."/>
            <person name="Ament-Velasquez S.L."/>
            <person name="Kruys A."/>
            <person name="Hutchinson M.I."/>
            <person name="Powell A.J."/>
            <person name="Barry K."/>
            <person name="Miller A.N."/>
            <person name="Grigoriev I.V."/>
            <person name="Debuchy R."/>
            <person name="Gladieux P."/>
            <person name="Hiltunen Thoren M."/>
            <person name="Johannesson H."/>
        </authorList>
    </citation>
    <scope>NUCLEOTIDE SEQUENCE</scope>
    <source>
        <strain evidence="6">PSN309</strain>
    </source>
</reference>
<dbReference type="PROSITE" id="PS50865">
    <property type="entry name" value="ZF_MYND_2"/>
    <property type="match status" value="1"/>
</dbReference>
<dbReference type="EMBL" id="MU864533">
    <property type="protein sequence ID" value="KAK4183654.1"/>
    <property type="molecule type" value="Genomic_DNA"/>
</dbReference>
<dbReference type="GO" id="GO:0008270">
    <property type="term" value="F:zinc ion binding"/>
    <property type="evidence" value="ECO:0007669"/>
    <property type="project" value="UniProtKB-KW"/>
</dbReference>
<evidence type="ECO:0000256" key="3">
    <source>
        <dbReference type="ARBA" id="ARBA00022833"/>
    </source>
</evidence>
<gene>
    <name evidence="6" type="ORF">QBC35DRAFT_393435</name>
</gene>
<evidence type="ECO:0000259" key="5">
    <source>
        <dbReference type="PROSITE" id="PS50865"/>
    </source>
</evidence>
<reference evidence="6" key="2">
    <citation type="submission" date="2023-05" db="EMBL/GenBank/DDBJ databases">
        <authorList>
            <consortium name="Lawrence Berkeley National Laboratory"/>
            <person name="Steindorff A."/>
            <person name="Hensen N."/>
            <person name="Bonometti L."/>
            <person name="Westerberg I."/>
            <person name="Brannstrom I.O."/>
            <person name="Guillou S."/>
            <person name="Cros-Aarteil S."/>
            <person name="Calhoun S."/>
            <person name="Haridas S."/>
            <person name="Kuo A."/>
            <person name="Mondo S."/>
            <person name="Pangilinan J."/>
            <person name="Riley R."/>
            <person name="Labutti K."/>
            <person name="Andreopoulos B."/>
            <person name="Lipzen A."/>
            <person name="Chen C."/>
            <person name="Yanf M."/>
            <person name="Daum C."/>
            <person name="Ng V."/>
            <person name="Clum A."/>
            <person name="Ohm R."/>
            <person name="Martin F."/>
            <person name="Silar P."/>
            <person name="Natvig D."/>
            <person name="Lalanne C."/>
            <person name="Gautier V."/>
            <person name="Ament-Velasquez S.L."/>
            <person name="Kruys A."/>
            <person name="Hutchinson M.I."/>
            <person name="Powell A.J."/>
            <person name="Barry K."/>
            <person name="Miller A.N."/>
            <person name="Grigoriev I.V."/>
            <person name="Debuchy R."/>
            <person name="Gladieux P."/>
            <person name="Thoren M.H."/>
            <person name="Johannesson H."/>
        </authorList>
    </citation>
    <scope>NUCLEOTIDE SEQUENCE</scope>
    <source>
        <strain evidence="6">PSN309</strain>
    </source>
</reference>
<keyword evidence="3" id="KW-0862">Zinc</keyword>
<evidence type="ECO:0000256" key="1">
    <source>
        <dbReference type="ARBA" id="ARBA00022723"/>
    </source>
</evidence>
<accession>A0AAN7AEI3</accession>
<organism evidence="6 7">
    <name type="scientific">Podospora australis</name>
    <dbReference type="NCBI Taxonomy" id="1536484"/>
    <lineage>
        <taxon>Eukaryota</taxon>
        <taxon>Fungi</taxon>
        <taxon>Dikarya</taxon>
        <taxon>Ascomycota</taxon>
        <taxon>Pezizomycotina</taxon>
        <taxon>Sordariomycetes</taxon>
        <taxon>Sordariomycetidae</taxon>
        <taxon>Sordariales</taxon>
        <taxon>Podosporaceae</taxon>
        <taxon>Podospora</taxon>
    </lineage>
</organism>
<dbReference type="Pfam" id="PF01753">
    <property type="entry name" value="zf-MYND"/>
    <property type="match status" value="1"/>
</dbReference>
<keyword evidence="1" id="KW-0479">Metal-binding</keyword>